<dbReference type="Gene3D" id="3.40.50.150">
    <property type="entry name" value="Vaccinia Virus protein VP39"/>
    <property type="match status" value="1"/>
</dbReference>
<dbReference type="Proteomes" id="UP000192656">
    <property type="component" value="Unassembled WGS sequence"/>
</dbReference>
<name>A0A1W2CII1_9HYPH</name>
<dbReference type="OrthoDB" id="9792690at2"/>
<protein>
    <submittedName>
        <fullName evidence="1">Methionine biosynthesis protein MetW</fullName>
    </submittedName>
</protein>
<dbReference type="InterPro" id="IPR029063">
    <property type="entry name" value="SAM-dependent_MTases_sf"/>
</dbReference>
<dbReference type="NCBIfam" id="TIGR02081">
    <property type="entry name" value="metW"/>
    <property type="match status" value="1"/>
</dbReference>
<evidence type="ECO:0000313" key="1">
    <source>
        <dbReference type="EMBL" id="SMC84990.1"/>
    </source>
</evidence>
<dbReference type="EMBL" id="FWXR01000010">
    <property type="protein sequence ID" value="SMC84990.1"/>
    <property type="molecule type" value="Genomic_DNA"/>
</dbReference>
<dbReference type="Pfam" id="PF07021">
    <property type="entry name" value="MetW"/>
    <property type="match status" value="1"/>
</dbReference>
<dbReference type="InterPro" id="IPR010743">
    <property type="entry name" value="Methionine_synth_MetW"/>
</dbReference>
<proteinExistence type="predicted"/>
<dbReference type="RefSeq" id="WP_084410373.1">
    <property type="nucleotide sequence ID" value="NZ_FWXR01000010.1"/>
</dbReference>
<dbReference type="CDD" id="cd02440">
    <property type="entry name" value="AdoMet_MTases"/>
    <property type="match status" value="1"/>
</dbReference>
<accession>A0A1W2CII1</accession>
<dbReference type="SUPFAM" id="SSF53335">
    <property type="entry name" value="S-adenosyl-L-methionine-dependent methyltransferases"/>
    <property type="match status" value="1"/>
</dbReference>
<keyword evidence="2" id="KW-1185">Reference proteome</keyword>
<dbReference type="STRING" id="937218.SAMN06297251_11093"/>
<evidence type="ECO:0000313" key="2">
    <source>
        <dbReference type="Proteomes" id="UP000192656"/>
    </source>
</evidence>
<reference evidence="1 2" key="1">
    <citation type="submission" date="2017-04" db="EMBL/GenBank/DDBJ databases">
        <authorList>
            <person name="Afonso C.L."/>
            <person name="Miller P.J."/>
            <person name="Scott M.A."/>
            <person name="Spackman E."/>
            <person name="Goraichik I."/>
            <person name="Dimitrov K.M."/>
            <person name="Suarez D.L."/>
            <person name="Swayne D.E."/>
        </authorList>
    </citation>
    <scope>NUCLEOTIDE SEQUENCE [LARGE SCALE GENOMIC DNA]</scope>
    <source>
        <strain evidence="1 2">CGMCC 1.10972</strain>
    </source>
</reference>
<dbReference type="AlphaFoldDB" id="A0A1W2CII1"/>
<gene>
    <name evidence="1" type="ORF">SAMN06297251_11093</name>
</gene>
<sequence length="217" mass="23791">MSVHSDPRPTSETVASGAGTRVDLDIIADLVAPGSRVLDVGCGDGALLELLQRRRQVDGRGVELSQAGVNECVARGLSVIQGDADRDLVHYPDDSFDYVILSQTIQATRNPKTVLAELLRIGKRAIVSFPNFGHVSIRASLMLRGRMPVTKNLPQAWYDTPNIHFCTIRDFVELANEIGATVETAEAINATGQKMAMTMPWAFWNLFGQQAVFVLRR</sequence>
<organism evidence="1 2">
    <name type="scientific">Fulvimarina manganoxydans</name>
    <dbReference type="NCBI Taxonomy" id="937218"/>
    <lineage>
        <taxon>Bacteria</taxon>
        <taxon>Pseudomonadati</taxon>
        <taxon>Pseudomonadota</taxon>
        <taxon>Alphaproteobacteria</taxon>
        <taxon>Hyphomicrobiales</taxon>
        <taxon>Aurantimonadaceae</taxon>
        <taxon>Fulvimarina</taxon>
    </lineage>
</organism>